<name>A0A5B8UH89_9BACT</name>
<evidence type="ECO:0000313" key="5">
    <source>
        <dbReference type="EMBL" id="QEC56021.1"/>
    </source>
</evidence>
<feature type="signal peptide" evidence="2">
    <location>
        <begin position="1"/>
        <end position="17"/>
    </location>
</feature>
<feature type="domain" description="Peptidase M16 N-terminal" evidence="3">
    <location>
        <begin position="38"/>
        <end position="170"/>
    </location>
</feature>
<dbReference type="Pfam" id="PF00675">
    <property type="entry name" value="Peptidase_M16"/>
    <property type="match status" value="1"/>
</dbReference>
<dbReference type="PANTHER" id="PTHR11851:SF49">
    <property type="entry name" value="MITOCHONDRIAL-PROCESSING PEPTIDASE SUBUNIT ALPHA"/>
    <property type="match status" value="1"/>
</dbReference>
<comment type="similarity">
    <text evidence="1">Belongs to the peptidase M16 family.</text>
</comment>
<dbReference type="InterPro" id="IPR007863">
    <property type="entry name" value="Peptidase_M16_C"/>
</dbReference>
<dbReference type="Gene3D" id="3.30.830.10">
    <property type="entry name" value="Metalloenzyme, LuxS/M16 peptidase-like"/>
    <property type="match status" value="2"/>
</dbReference>
<dbReference type="Proteomes" id="UP000321204">
    <property type="component" value="Chromosome"/>
</dbReference>
<evidence type="ECO:0000256" key="2">
    <source>
        <dbReference type="SAM" id="SignalP"/>
    </source>
</evidence>
<proteinExistence type="inferred from homology"/>
<dbReference type="InterPro" id="IPR011249">
    <property type="entry name" value="Metalloenz_LuxS/M16"/>
</dbReference>
<sequence length="441" mass="49252">MKKIFAYLLLIGACANAQETKPYEMMVSGVKVIVVPSGNEIVQVDMVIKGGVQNYTADKAGIEKLAMTALTECGTLKHTKNEFKNALDEVDARMNAYTGQDAAHIQLNCIKSDFETVWPLYAEAITMPKFDAKEFVRIKEEAINQLREEESNPDAALQKMAMQTAFKGMDYAKMPSGTMESLQKLTPEATKSYLSSVLAKNQIFLVVVGDVAKEDLQAKMTALFAKLPQGKPFVLKRTTYVPQANSFAAQKKDNATNYVMGFSAAPQANTKEYYPALLASRMFYDKAFLEVRTNNGLSYAPAAWISTGLTPYSAMYVTTKEPDKYIAVARNMVDKLKKDGFPADDVKNTKTTFATYQYYQNETNGSLAGMVSRSELLQGDWHKAFTMKEDLEPVTPQDVNNVFNKYVNKFTWVYQGDPAKVNQTLYTQPQTPPLPEKKKAF</sequence>
<dbReference type="RefSeq" id="WP_146785880.1">
    <property type="nucleotide sequence ID" value="NZ_BAABIO010000001.1"/>
</dbReference>
<dbReference type="AlphaFoldDB" id="A0A5B8UH89"/>
<feature type="domain" description="Peptidase M16 C-terminal" evidence="4">
    <location>
        <begin position="184"/>
        <end position="351"/>
    </location>
</feature>
<dbReference type="InterPro" id="IPR050361">
    <property type="entry name" value="MPP/UQCRC_Complex"/>
</dbReference>
<keyword evidence="6" id="KW-1185">Reference proteome</keyword>
<dbReference type="InterPro" id="IPR011765">
    <property type="entry name" value="Pept_M16_N"/>
</dbReference>
<dbReference type="GO" id="GO:0046872">
    <property type="term" value="F:metal ion binding"/>
    <property type="evidence" value="ECO:0007669"/>
    <property type="project" value="InterPro"/>
</dbReference>
<gene>
    <name evidence="5" type="ORF">FSB75_08990</name>
</gene>
<feature type="chain" id="PRO_5022995561" evidence="2">
    <location>
        <begin position="18"/>
        <end position="441"/>
    </location>
</feature>
<reference evidence="5 6" key="1">
    <citation type="journal article" date="2015" name="Int. J. Syst. Evol. Microbiol.">
        <title>Flavisolibacter ginsenosidimutans sp. nov., with ginsenoside-converting activity isolated from soil used for cultivating ginseng.</title>
        <authorList>
            <person name="Zhao Y."/>
            <person name="Liu Q."/>
            <person name="Kang M.S."/>
            <person name="Jin F."/>
            <person name="Yu H."/>
            <person name="Im W.T."/>
        </authorList>
    </citation>
    <scope>NUCLEOTIDE SEQUENCE [LARGE SCALE GENOMIC DNA]</scope>
    <source>
        <strain evidence="5 6">Gsoil 636</strain>
    </source>
</reference>
<dbReference type="Pfam" id="PF05193">
    <property type="entry name" value="Peptidase_M16_C"/>
    <property type="match status" value="1"/>
</dbReference>
<dbReference type="OrthoDB" id="9811314at2"/>
<dbReference type="SUPFAM" id="SSF63411">
    <property type="entry name" value="LuxS/MPP-like metallohydrolase"/>
    <property type="match status" value="2"/>
</dbReference>
<dbReference type="PANTHER" id="PTHR11851">
    <property type="entry name" value="METALLOPROTEASE"/>
    <property type="match status" value="1"/>
</dbReference>
<accession>A0A5B8UH89</accession>
<evidence type="ECO:0000259" key="4">
    <source>
        <dbReference type="Pfam" id="PF05193"/>
    </source>
</evidence>
<dbReference type="KEGG" id="fgg:FSB75_08990"/>
<evidence type="ECO:0000259" key="3">
    <source>
        <dbReference type="Pfam" id="PF00675"/>
    </source>
</evidence>
<dbReference type="EMBL" id="CP042433">
    <property type="protein sequence ID" value="QEC56021.1"/>
    <property type="molecule type" value="Genomic_DNA"/>
</dbReference>
<organism evidence="5 6">
    <name type="scientific">Flavisolibacter ginsenosidimutans</name>
    <dbReference type="NCBI Taxonomy" id="661481"/>
    <lineage>
        <taxon>Bacteria</taxon>
        <taxon>Pseudomonadati</taxon>
        <taxon>Bacteroidota</taxon>
        <taxon>Chitinophagia</taxon>
        <taxon>Chitinophagales</taxon>
        <taxon>Chitinophagaceae</taxon>
        <taxon>Flavisolibacter</taxon>
    </lineage>
</organism>
<evidence type="ECO:0000313" key="6">
    <source>
        <dbReference type="Proteomes" id="UP000321204"/>
    </source>
</evidence>
<keyword evidence="2" id="KW-0732">Signal</keyword>
<evidence type="ECO:0000256" key="1">
    <source>
        <dbReference type="ARBA" id="ARBA00007261"/>
    </source>
</evidence>
<protein>
    <submittedName>
        <fullName evidence="5">Insulinase family protein</fullName>
    </submittedName>
</protein>